<dbReference type="InterPro" id="IPR013319">
    <property type="entry name" value="GH11/12"/>
</dbReference>
<dbReference type="SUPFAM" id="SSF49899">
    <property type="entry name" value="Concanavalin A-like lectins/glucanases"/>
    <property type="match status" value="1"/>
</dbReference>
<protein>
    <submittedName>
        <fullName evidence="4">Glycosyl hydrolase family 12</fullName>
    </submittedName>
</protein>
<dbReference type="Proteomes" id="UP000077381">
    <property type="component" value="Unassembled WGS sequence"/>
</dbReference>
<dbReference type="RefSeq" id="WP_067283331.1">
    <property type="nucleotide sequence ID" value="NZ_LOHS01000114.1"/>
</dbReference>
<keyword evidence="3" id="KW-0732">Signal</keyword>
<dbReference type="STRING" id="1716141.STSP_55560"/>
<evidence type="ECO:0000256" key="2">
    <source>
        <dbReference type="RuleBase" id="RU361163"/>
    </source>
</evidence>
<dbReference type="Pfam" id="PF01670">
    <property type="entry name" value="Glyco_hydro_12"/>
    <property type="match status" value="1"/>
</dbReference>
<sequence>MKFRIGWGALLAALALVFTLPNSAVAASSTYWFKHYSTGGNASTWYANDNSWGVNSSTGTGFVAMVNGKDWGWTSPVTTLPKKLSAISPNNTTWFSQSAYPKSGSRYNATYDIFIDPTPAPTDRNSRAELMIWLDWYNTQPLANAYDGNGNAVPTATNVSLGGRTWDIYQYNWPNGDHTLSFLDRSRSGWWSGSLTPFFNYGLNRGIYTNDHYLNSIMAGWEFGPGDYTAHSWGTAGF</sequence>
<dbReference type="Gene3D" id="2.60.120.180">
    <property type="match status" value="1"/>
</dbReference>
<keyword evidence="2 4" id="KW-0378">Hydrolase</keyword>
<dbReference type="PATRIC" id="fig|1716141.3.peg.5840"/>
<dbReference type="OrthoDB" id="4253911at2"/>
<organism evidence="4 5">
    <name type="scientific">Streptomyces jeddahensis</name>
    <dbReference type="NCBI Taxonomy" id="1716141"/>
    <lineage>
        <taxon>Bacteria</taxon>
        <taxon>Bacillati</taxon>
        <taxon>Actinomycetota</taxon>
        <taxon>Actinomycetes</taxon>
        <taxon>Kitasatosporales</taxon>
        <taxon>Streptomycetaceae</taxon>
        <taxon>Streptomyces</taxon>
    </lineage>
</organism>
<accession>A0A177HKJ1</accession>
<dbReference type="AlphaFoldDB" id="A0A177HKJ1"/>
<comment type="similarity">
    <text evidence="1 2">Belongs to the glycosyl hydrolase 12 (cellulase H) family.</text>
</comment>
<gene>
    <name evidence="4" type="ORF">STSP_55560</name>
</gene>
<keyword evidence="2" id="KW-0326">Glycosidase</keyword>
<evidence type="ECO:0000256" key="3">
    <source>
        <dbReference type="SAM" id="SignalP"/>
    </source>
</evidence>
<feature type="chain" id="PRO_5008062940" evidence="3">
    <location>
        <begin position="27"/>
        <end position="238"/>
    </location>
</feature>
<dbReference type="GO" id="GO:0008810">
    <property type="term" value="F:cellulase activity"/>
    <property type="evidence" value="ECO:0007669"/>
    <property type="project" value="InterPro"/>
</dbReference>
<evidence type="ECO:0000313" key="4">
    <source>
        <dbReference type="EMBL" id="OAH11179.1"/>
    </source>
</evidence>
<dbReference type="GO" id="GO:0000272">
    <property type="term" value="P:polysaccharide catabolic process"/>
    <property type="evidence" value="ECO:0007669"/>
    <property type="project" value="UniProtKB-KW"/>
</dbReference>
<keyword evidence="5" id="KW-1185">Reference proteome</keyword>
<proteinExistence type="inferred from homology"/>
<reference evidence="4 5" key="1">
    <citation type="submission" date="2015-12" db="EMBL/GenBank/DDBJ databases">
        <title>Genome sequence of Streptomyces sp. G25.</title>
        <authorList>
            <person name="Poehlein A."/>
            <person name="Roettig A."/>
            <person name="Hiessl S."/>
            <person name="Hauschild P."/>
            <person name="Schauer J."/>
            <person name="Madkour M.H."/>
            <person name="Al-Ansari A.M."/>
            <person name="Almakishah N.H."/>
            <person name="Steinbuechel A."/>
            <person name="Daniel R."/>
        </authorList>
    </citation>
    <scope>NUCLEOTIDE SEQUENCE [LARGE SCALE GENOMIC DNA]</scope>
    <source>
        <strain evidence="5">G25(2015)</strain>
    </source>
</reference>
<name>A0A177HKJ1_9ACTN</name>
<evidence type="ECO:0000313" key="5">
    <source>
        <dbReference type="Proteomes" id="UP000077381"/>
    </source>
</evidence>
<keyword evidence="2" id="KW-0624">Polysaccharide degradation</keyword>
<dbReference type="EMBL" id="LOHS01000114">
    <property type="protein sequence ID" value="OAH11179.1"/>
    <property type="molecule type" value="Genomic_DNA"/>
</dbReference>
<dbReference type="InterPro" id="IPR013320">
    <property type="entry name" value="ConA-like_dom_sf"/>
</dbReference>
<keyword evidence="2" id="KW-0119">Carbohydrate metabolism</keyword>
<dbReference type="PANTHER" id="PTHR34002:SF9">
    <property type="entry name" value="XYLOGLUCAN-SPECIFIC ENDO-BETA-1,4-GLUCANASE A"/>
    <property type="match status" value="1"/>
</dbReference>
<evidence type="ECO:0000256" key="1">
    <source>
        <dbReference type="ARBA" id="ARBA00005519"/>
    </source>
</evidence>
<dbReference type="PANTHER" id="PTHR34002">
    <property type="entry name" value="BLR1656 PROTEIN"/>
    <property type="match status" value="1"/>
</dbReference>
<comment type="caution">
    <text evidence="4">The sequence shown here is derived from an EMBL/GenBank/DDBJ whole genome shotgun (WGS) entry which is preliminary data.</text>
</comment>
<feature type="signal peptide" evidence="3">
    <location>
        <begin position="1"/>
        <end position="26"/>
    </location>
</feature>
<dbReference type="InterPro" id="IPR002594">
    <property type="entry name" value="GH12"/>
</dbReference>